<dbReference type="SUPFAM" id="SSF51294">
    <property type="entry name" value="Hedgehog/intein (Hint) domain"/>
    <property type="match status" value="1"/>
</dbReference>
<proteinExistence type="predicted"/>
<dbReference type="Pfam" id="PF13403">
    <property type="entry name" value="Hint_2"/>
    <property type="match status" value="1"/>
</dbReference>
<dbReference type="Proteomes" id="UP001156641">
    <property type="component" value="Unassembled WGS sequence"/>
</dbReference>
<accession>A0ABQ6A6N0</accession>
<dbReference type="InterPro" id="IPR028992">
    <property type="entry name" value="Hedgehog/Intein_dom"/>
</dbReference>
<evidence type="ECO:0000313" key="2">
    <source>
        <dbReference type="EMBL" id="GLR65774.1"/>
    </source>
</evidence>
<dbReference type="EMBL" id="BSOS01000007">
    <property type="protein sequence ID" value="GLR65774.1"/>
    <property type="molecule type" value="Genomic_DNA"/>
</dbReference>
<dbReference type="InterPro" id="IPR006141">
    <property type="entry name" value="Intein_N"/>
</dbReference>
<dbReference type="InterPro" id="IPR036844">
    <property type="entry name" value="Hint_dom_sf"/>
</dbReference>
<keyword evidence="3" id="KW-1185">Reference proteome</keyword>
<dbReference type="Gene3D" id="2.170.16.10">
    <property type="entry name" value="Hedgehog/Intein (Hint) domain"/>
    <property type="match status" value="1"/>
</dbReference>
<organism evidence="2 3">
    <name type="scientific">Acidocella aquatica</name>
    <dbReference type="NCBI Taxonomy" id="1922313"/>
    <lineage>
        <taxon>Bacteria</taxon>
        <taxon>Pseudomonadati</taxon>
        <taxon>Pseudomonadota</taxon>
        <taxon>Alphaproteobacteria</taxon>
        <taxon>Acetobacterales</taxon>
        <taxon>Acidocellaceae</taxon>
        <taxon>Acidocella</taxon>
    </lineage>
</organism>
<name>A0ABQ6A6N0_9PROT</name>
<dbReference type="RefSeq" id="WP_284256297.1">
    <property type="nucleotide sequence ID" value="NZ_BSOS01000007.1"/>
</dbReference>
<sequence length="392" mass="40989">MTNVSITSSGTYTLTTPLTNGTNIDFLNNGGTVGGVLILTDNAQGSAFNITTQITGGTISGYGANIGGGILNFQAGSFGIAGDQITIQAVADLFGSLFVGGTLNADYNALVGDITEAALSGGHILVLPGGTVDGLPFTNPFTLDAAQKLVIGEVAGALFGTAATADHATLDIGFGTRVNPNSNTPFVDAIFTTNVAINPCFAAGTRILTLRGEVAVEALNVGDMVITHAGEEQPIVWIGRREVEIAAQARPETVRPVVIEADALGEGMPGRRLVVSPDHALFLDGVLVPAKELLNWTTIRQDHAVERVIYYHVELARHDVIFAEAAPVETYLDTGHRGIFDNAEDDVVALPAVMQRRREAEGCAPLCLGGPVLAEIRRKIAARQVGIRLAAL</sequence>
<dbReference type="PROSITE" id="PS50817">
    <property type="entry name" value="INTEIN_N_TER"/>
    <property type="match status" value="1"/>
</dbReference>
<reference evidence="3" key="1">
    <citation type="journal article" date="2019" name="Int. J. Syst. Evol. Microbiol.">
        <title>The Global Catalogue of Microorganisms (GCM) 10K type strain sequencing project: providing services to taxonomists for standard genome sequencing and annotation.</title>
        <authorList>
            <consortium name="The Broad Institute Genomics Platform"/>
            <consortium name="The Broad Institute Genome Sequencing Center for Infectious Disease"/>
            <person name="Wu L."/>
            <person name="Ma J."/>
        </authorList>
    </citation>
    <scope>NUCLEOTIDE SEQUENCE [LARGE SCALE GENOMIC DNA]</scope>
    <source>
        <strain evidence="3">NBRC 112502</strain>
    </source>
</reference>
<comment type="caution">
    <text evidence="2">The sequence shown here is derived from an EMBL/GenBank/DDBJ whole genome shotgun (WGS) entry which is preliminary data.</text>
</comment>
<feature type="domain" description="Hedgehog/Intein (Hint)" evidence="1">
    <location>
        <begin position="199"/>
        <end position="334"/>
    </location>
</feature>
<protein>
    <recommendedName>
        <fullName evidence="1">Hedgehog/Intein (Hint) domain-containing protein</fullName>
    </recommendedName>
</protein>
<evidence type="ECO:0000259" key="1">
    <source>
        <dbReference type="Pfam" id="PF13403"/>
    </source>
</evidence>
<gene>
    <name evidence="2" type="ORF">GCM10010909_04520</name>
</gene>
<evidence type="ECO:0000313" key="3">
    <source>
        <dbReference type="Proteomes" id="UP001156641"/>
    </source>
</evidence>